<feature type="transmembrane region" description="Helical" evidence="5">
    <location>
        <begin position="20"/>
        <end position="38"/>
    </location>
</feature>
<feature type="transmembrane region" description="Helical" evidence="5">
    <location>
        <begin position="88"/>
        <end position="110"/>
    </location>
</feature>
<feature type="transmembrane region" description="Helical" evidence="5">
    <location>
        <begin position="58"/>
        <end position="81"/>
    </location>
</feature>
<evidence type="ECO:0000256" key="2">
    <source>
        <dbReference type="ARBA" id="ARBA00022692"/>
    </source>
</evidence>
<feature type="domain" description="Methylamine utilisation protein MauE" evidence="6">
    <location>
        <begin position="20"/>
        <end position="145"/>
    </location>
</feature>
<dbReference type="GO" id="GO:0016020">
    <property type="term" value="C:membrane"/>
    <property type="evidence" value="ECO:0007669"/>
    <property type="project" value="UniProtKB-SubCell"/>
</dbReference>
<evidence type="ECO:0000313" key="7">
    <source>
        <dbReference type="EMBL" id="RFM35008.1"/>
    </source>
</evidence>
<evidence type="ECO:0000256" key="3">
    <source>
        <dbReference type="ARBA" id="ARBA00022989"/>
    </source>
</evidence>
<evidence type="ECO:0000259" key="6">
    <source>
        <dbReference type="Pfam" id="PF07291"/>
    </source>
</evidence>
<evidence type="ECO:0000256" key="4">
    <source>
        <dbReference type="ARBA" id="ARBA00023136"/>
    </source>
</evidence>
<evidence type="ECO:0000256" key="5">
    <source>
        <dbReference type="SAM" id="Phobius"/>
    </source>
</evidence>
<keyword evidence="8" id="KW-1185">Reference proteome</keyword>
<comment type="subcellular location">
    <subcellularLocation>
        <location evidence="1">Membrane</location>
        <topology evidence="1">Multi-pass membrane protein</topology>
    </subcellularLocation>
</comment>
<proteinExistence type="predicted"/>
<keyword evidence="2 5" id="KW-0812">Transmembrane</keyword>
<dbReference type="GO" id="GO:0030416">
    <property type="term" value="P:methylamine metabolic process"/>
    <property type="evidence" value="ECO:0007669"/>
    <property type="project" value="InterPro"/>
</dbReference>
<dbReference type="AlphaFoldDB" id="A0A3E1P4T1"/>
<keyword evidence="3 5" id="KW-1133">Transmembrane helix</keyword>
<feature type="transmembrane region" description="Helical" evidence="5">
    <location>
        <begin position="130"/>
        <end position="146"/>
    </location>
</feature>
<gene>
    <name evidence="7" type="ORF">DXN04_06295</name>
</gene>
<name>A0A3E1P4T1_9BACT</name>
<evidence type="ECO:0000313" key="8">
    <source>
        <dbReference type="Proteomes" id="UP000261174"/>
    </source>
</evidence>
<sequence>MFSKNHSPQNKIFSTMKSRIALSWIRYALCFLFLYTSFNKLMAFDYYLYDLKRSPLLGNYAIIISILIPTLELLVAGLLLIEKTIKGGLLGSLVLMVLFTIYVGYVLMYASNRPCTCGGIIRELTWPQHLVFNIFFLLLSILGLFLQRRPIASFIHTGDAENH</sequence>
<dbReference type="InterPro" id="IPR009908">
    <property type="entry name" value="Methylamine_util_MauE"/>
</dbReference>
<comment type="caution">
    <text evidence="7">The sequence shown here is derived from an EMBL/GenBank/DDBJ whole genome shotgun (WGS) entry which is preliminary data.</text>
</comment>
<keyword evidence="4 5" id="KW-0472">Membrane</keyword>
<reference evidence="7 8" key="1">
    <citation type="submission" date="2018-08" db="EMBL/GenBank/DDBJ databases">
        <title>Chitinophaga sp. K20C18050901, a novel bacterium isolated from forest soil.</title>
        <authorList>
            <person name="Wang C."/>
        </authorList>
    </citation>
    <scope>NUCLEOTIDE SEQUENCE [LARGE SCALE GENOMIC DNA]</scope>
    <source>
        <strain evidence="7 8">K20C18050901</strain>
    </source>
</reference>
<protein>
    <recommendedName>
        <fullName evidence="6">Methylamine utilisation protein MauE domain-containing protein</fullName>
    </recommendedName>
</protein>
<accession>A0A3E1P4T1</accession>
<dbReference type="EMBL" id="QTJV01000002">
    <property type="protein sequence ID" value="RFM35008.1"/>
    <property type="molecule type" value="Genomic_DNA"/>
</dbReference>
<evidence type="ECO:0000256" key="1">
    <source>
        <dbReference type="ARBA" id="ARBA00004141"/>
    </source>
</evidence>
<organism evidence="7 8">
    <name type="scientific">Chitinophaga silvisoli</name>
    <dbReference type="NCBI Taxonomy" id="2291814"/>
    <lineage>
        <taxon>Bacteria</taxon>
        <taxon>Pseudomonadati</taxon>
        <taxon>Bacteroidota</taxon>
        <taxon>Chitinophagia</taxon>
        <taxon>Chitinophagales</taxon>
        <taxon>Chitinophagaceae</taxon>
        <taxon>Chitinophaga</taxon>
    </lineage>
</organism>
<dbReference type="Pfam" id="PF07291">
    <property type="entry name" value="MauE"/>
    <property type="match status" value="1"/>
</dbReference>
<dbReference type="Proteomes" id="UP000261174">
    <property type="component" value="Unassembled WGS sequence"/>
</dbReference>